<dbReference type="OrthoDB" id="9768467at2"/>
<dbReference type="Proteomes" id="UP000184436">
    <property type="component" value="Unassembled WGS sequence"/>
</dbReference>
<organism evidence="2 3">
    <name type="scientific">Bacteroides faecichinchillae</name>
    <dbReference type="NCBI Taxonomy" id="871325"/>
    <lineage>
        <taxon>Bacteria</taxon>
        <taxon>Pseudomonadati</taxon>
        <taxon>Bacteroidota</taxon>
        <taxon>Bacteroidia</taxon>
        <taxon>Bacteroidales</taxon>
        <taxon>Bacteroidaceae</taxon>
        <taxon>Bacteroides</taxon>
    </lineage>
</organism>
<dbReference type="RefSeq" id="WP_073174101.1">
    <property type="nucleotide sequence ID" value="NZ_FQVD01000061.1"/>
</dbReference>
<proteinExistence type="predicted"/>
<reference evidence="2 3" key="1">
    <citation type="submission" date="2016-11" db="EMBL/GenBank/DDBJ databases">
        <authorList>
            <person name="Jaros S."/>
            <person name="Januszkiewicz K."/>
            <person name="Wedrychowicz H."/>
        </authorList>
    </citation>
    <scope>NUCLEOTIDE SEQUENCE [LARGE SCALE GENOMIC DNA]</scope>
    <source>
        <strain evidence="2 3">DSM 26883</strain>
    </source>
</reference>
<dbReference type="SUPFAM" id="SSF52540">
    <property type="entry name" value="P-loop containing nucleoside triphosphate hydrolases"/>
    <property type="match status" value="1"/>
</dbReference>
<dbReference type="EMBL" id="FQVD01000061">
    <property type="protein sequence ID" value="SHG02247.1"/>
    <property type="molecule type" value="Genomic_DNA"/>
</dbReference>
<dbReference type="STRING" id="871325.SAMN05444349_1613"/>
<evidence type="ECO:0000313" key="2">
    <source>
        <dbReference type="EMBL" id="SHG02247.1"/>
    </source>
</evidence>
<dbReference type="Pfam" id="PF13173">
    <property type="entry name" value="AAA_14"/>
    <property type="match status" value="1"/>
</dbReference>
<feature type="domain" description="AAA" evidence="1">
    <location>
        <begin position="31"/>
        <end position="154"/>
    </location>
</feature>
<dbReference type="Gene3D" id="3.40.50.300">
    <property type="entry name" value="P-loop containing nucleotide triphosphate hydrolases"/>
    <property type="match status" value="1"/>
</dbReference>
<dbReference type="PANTHER" id="PTHR42990">
    <property type="entry name" value="ATPASE"/>
    <property type="match status" value="1"/>
</dbReference>
<dbReference type="InterPro" id="IPR041682">
    <property type="entry name" value="AAA_14"/>
</dbReference>
<gene>
    <name evidence="2" type="ORF">SAMN05444349_1613</name>
</gene>
<evidence type="ECO:0000259" key="1">
    <source>
        <dbReference type="Pfam" id="PF13173"/>
    </source>
</evidence>
<evidence type="ECO:0000313" key="3">
    <source>
        <dbReference type="Proteomes" id="UP000184436"/>
    </source>
</evidence>
<accession>A0A1M5GEU8</accession>
<dbReference type="AlphaFoldDB" id="A0A1M5GEU8"/>
<dbReference type="InterPro" id="IPR027417">
    <property type="entry name" value="P-loop_NTPase"/>
</dbReference>
<protein>
    <recommendedName>
        <fullName evidence="1">AAA domain-containing protein</fullName>
    </recommendedName>
</protein>
<sequence length="396" mass="45094">MEVLFEFQENILRNVKNDFRRYLHEQINWNQRMIAIKGPRGAGKTTLMLQYLKYDLGAPETALYVTADHTWFYSHTLLDTANDWYKQGGKILIVDEVHKYKNWSVELKNIYDGLPDLKIIFSASSALDIYRGEADLSRRVVSYMLAGLSFREYLQFSYNIIFDPVTIDDIYTNHRNLSRIVNEKLRPLPAFRKYTETGYLPIFIEGEDTYALKLNQIINTIVDTDLAYIAAYNPGTANKVKKLLGVIAESVPFKPNIAALSRKLDISRDSIYQYIYQLKDARLLNTLSSEGKGVSTLQKPDKVYLENTNLAYALKGSPDIGSIRETFVFNQLLNAGLDVYAPKAGDFVFDGYTLEIGGKNKTASQVKHTDNYLVVADDIETGAGNKAPLWLFGFLY</sequence>
<dbReference type="PANTHER" id="PTHR42990:SF1">
    <property type="entry name" value="AAA+ ATPASE DOMAIN-CONTAINING PROTEIN"/>
    <property type="match status" value="1"/>
</dbReference>
<name>A0A1M5GEU8_9BACE</name>
<keyword evidence="3" id="KW-1185">Reference proteome</keyword>